<feature type="compositionally biased region" description="Basic residues" evidence="1">
    <location>
        <begin position="31"/>
        <end position="46"/>
    </location>
</feature>
<evidence type="ECO:0000313" key="3">
    <source>
        <dbReference type="Proteomes" id="UP000824890"/>
    </source>
</evidence>
<accession>A0ABQ8B4Q7</accession>
<feature type="compositionally biased region" description="Basic and acidic residues" evidence="1">
    <location>
        <begin position="49"/>
        <end position="59"/>
    </location>
</feature>
<name>A0ABQ8B4Q7_BRANA</name>
<feature type="region of interest" description="Disordered" evidence="1">
    <location>
        <begin position="30"/>
        <end position="59"/>
    </location>
</feature>
<proteinExistence type="predicted"/>
<evidence type="ECO:0000256" key="1">
    <source>
        <dbReference type="SAM" id="MobiDB-lite"/>
    </source>
</evidence>
<gene>
    <name evidence="2" type="ORF">HID58_049333</name>
</gene>
<reference evidence="2 3" key="1">
    <citation type="submission" date="2021-05" db="EMBL/GenBank/DDBJ databases">
        <title>Genome Assembly of Synthetic Allotetraploid Brassica napus Reveals Homoeologous Exchanges between Subgenomes.</title>
        <authorList>
            <person name="Davis J.T."/>
        </authorList>
    </citation>
    <scope>NUCLEOTIDE SEQUENCE [LARGE SCALE GENOMIC DNA]</scope>
    <source>
        <strain evidence="3">cv. Da-Ae</strain>
        <tissue evidence="2">Seedling</tissue>
    </source>
</reference>
<organism evidence="2 3">
    <name type="scientific">Brassica napus</name>
    <name type="common">Rape</name>
    <dbReference type="NCBI Taxonomy" id="3708"/>
    <lineage>
        <taxon>Eukaryota</taxon>
        <taxon>Viridiplantae</taxon>
        <taxon>Streptophyta</taxon>
        <taxon>Embryophyta</taxon>
        <taxon>Tracheophyta</taxon>
        <taxon>Spermatophyta</taxon>
        <taxon>Magnoliopsida</taxon>
        <taxon>eudicotyledons</taxon>
        <taxon>Gunneridae</taxon>
        <taxon>Pentapetalae</taxon>
        <taxon>rosids</taxon>
        <taxon>malvids</taxon>
        <taxon>Brassicales</taxon>
        <taxon>Brassicaceae</taxon>
        <taxon>Brassiceae</taxon>
        <taxon>Brassica</taxon>
    </lineage>
</organism>
<evidence type="ECO:0000313" key="2">
    <source>
        <dbReference type="EMBL" id="KAH0899765.1"/>
    </source>
</evidence>
<dbReference type="EMBL" id="JAGKQM010000012">
    <property type="protein sequence ID" value="KAH0899765.1"/>
    <property type="molecule type" value="Genomic_DNA"/>
</dbReference>
<sequence length="283" mass="32033">MDVANLSDTFSPPPLLKPSVTATMASEIRLHRSRHHHRHARQRKSSRSTPERYSHDEGADRDYLRRKCDVVKNPKLIKGISDHNSRPDQPSSHFPFLFSFMHCCHLNLVNSIKKNRTDHRRGLAPIFGAAGKMLNRGMVKRVSLCLVEKEMAGHRVAHATLKGPKRCEGANHRCTIGTNRGKPELSMTCLREARSVSLPLKNTTQSAISKLHERKLKANDLKYGQSFGGPCEFVGVLPWFDPPRHDTGINLLLPNRLDIGLVWDQTCIHQHQLLYLVITKTKA</sequence>
<comment type="caution">
    <text evidence="2">The sequence shown here is derived from an EMBL/GenBank/DDBJ whole genome shotgun (WGS) entry which is preliminary data.</text>
</comment>
<dbReference type="Proteomes" id="UP000824890">
    <property type="component" value="Unassembled WGS sequence"/>
</dbReference>
<protein>
    <submittedName>
        <fullName evidence="2">Uncharacterized protein</fullName>
    </submittedName>
</protein>
<keyword evidence="3" id="KW-1185">Reference proteome</keyword>